<dbReference type="GeneID" id="103513685"/>
<reference evidence="9" key="1">
    <citation type="submission" date="2025-08" db="UniProtKB">
        <authorList>
            <consortium name="RefSeq"/>
        </authorList>
    </citation>
    <scope>IDENTIFICATION</scope>
</reference>
<dbReference type="GO" id="GO:0051603">
    <property type="term" value="P:proteolysis involved in protein catabolic process"/>
    <property type="evidence" value="ECO:0007669"/>
    <property type="project" value="TreeGrafter"/>
</dbReference>
<dbReference type="Pfam" id="PF00622">
    <property type="entry name" value="SPRY"/>
    <property type="match status" value="1"/>
</dbReference>
<keyword evidence="8" id="KW-1185">Reference proteome</keyword>
<keyword evidence="2 4" id="KW-0863">Zinc-finger</keyword>
<dbReference type="SUPFAM" id="SSF57850">
    <property type="entry name" value="RING/U-box"/>
    <property type="match status" value="1"/>
</dbReference>
<proteinExistence type="predicted"/>
<feature type="domain" description="RING-type" evidence="6">
    <location>
        <begin position="419"/>
        <end position="454"/>
    </location>
</feature>
<dbReference type="SMART" id="SM00449">
    <property type="entry name" value="SPRY"/>
    <property type="match status" value="1"/>
</dbReference>
<accession>A0A1S4EGS0</accession>
<dbReference type="PaxDb" id="121845-A0A1S4EGS0"/>
<dbReference type="Pfam" id="PF13920">
    <property type="entry name" value="zf-C3HC4_3"/>
    <property type="match status" value="1"/>
</dbReference>
<evidence type="ECO:0000256" key="4">
    <source>
        <dbReference type="PROSITE-ProRule" id="PRU00175"/>
    </source>
</evidence>
<dbReference type="KEGG" id="dci:103513685"/>
<dbReference type="GO" id="GO:0004842">
    <property type="term" value="F:ubiquitin-protein transferase activity"/>
    <property type="evidence" value="ECO:0007669"/>
    <property type="project" value="InterPro"/>
</dbReference>
<dbReference type="InterPro" id="IPR045129">
    <property type="entry name" value="RNF123/RKP/RSPRY1"/>
</dbReference>
<evidence type="ECO:0000259" key="7">
    <source>
        <dbReference type="PROSITE" id="PS50188"/>
    </source>
</evidence>
<feature type="region of interest" description="Disordered" evidence="5">
    <location>
        <begin position="15"/>
        <end position="38"/>
    </location>
</feature>
<dbReference type="STRING" id="121845.A0A1S4EGS0"/>
<name>A0A1S4EGS0_DIACI</name>
<evidence type="ECO:0000256" key="5">
    <source>
        <dbReference type="SAM" id="MobiDB-lite"/>
    </source>
</evidence>
<dbReference type="InterPro" id="IPR001870">
    <property type="entry name" value="B30.2/SPRY"/>
</dbReference>
<evidence type="ECO:0000256" key="2">
    <source>
        <dbReference type="ARBA" id="ARBA00022771"/>
    </source>
</evidence>
<evidence type="ECO:0000256" key="3">
    <source>
        <dbReference type="ARBA" id="ARBA00022833"/>
    </source>
</evidence>
<dbReference type="InterPro" id="IPR001841">
    <property type="entry name" value="Znf_RING"/>
</dbReference>
<dbReference type="Gene3D" id="3.30.40.10">
    <property type="entry name" value="Zinc/RING finger domain, C3HC4 (zinc finger)"/>
    <property type="match status" value="1"/>
</dbReference>
<dbReference type="GO" id="GO:0005737">
    <property type="term" value="C:cytoplasm"/>
    <property type="evidence" value="ECO:0007669"/>
    <property type="project" value="TreeGrafter"/>
</dbReference>
<evidence type="ECO:0000256" key="1">
    <source>
        <dbReference type="ARBA" id="ARBA00022723"/>
    </source>
</evidence>
<dbReference type="InterPro" id="IPR003877">
    <property type="entry name" value="SPRY_dom"/>
</dbReference>
<keyword evidence="3" id="KW-0862">Zinc</keyword>
<evidence type="ECO:0000259" key="6">
    <source>
        <dbReference type="PROSITE" id="PS50089"/>
    </source>
</evidence>
<dbReference type="PANTHER" id="PTHR13363:SF6">
    <property type="entry name" value="RING FINGER AND SPRY DOMAIN-CONTAINING PROTEIN 1"/>
    <property type="match status" value="1"/>
</dbReference>
<dbReference type="RefSeq" id="XP_017301401.2">
    <property type="nucleotide sequence ID" value="XM_017445912.2"/>
</dbReference>
<keyword evidence="1" id="KW-0479">Metal-binding</keyword>
<dbReference type="Proteomes" id="UP000079169">
    <property type="component" value="Unplaced"/>
</dbReference>
<dbReference type="InterPro" id="IPR013320">
    <property type="entry name" value="ConA-like_dom_sf"/>
</dbReference>
<dbReference type="Gene3D" id="2.60.120.920">
    <property type="match status" value="1"/>
</dbReference>
<sequence>MGACHWKCCKDVDHNGTNANGSPSVDDPASSSSIQRIDDDPDWYLPSRKYQAKIDELILQTLKVIGKIGIENPPEVLLKLHTIADQEEGWIKVINSMVSVIPIDNPLGPAVIVFLLDDCPLPNKDTVIRLCKMFDLSKESSTKGRRTPCQQCNMCIILGLLAEKLAGPSSVAMLTQGTLEYLVANLPKVGYFAAASFMSFQQCRFNFGNKSTFLFPPSREFQCFNEHASLTDEDRIVLPRHIQMEQLRNILVQEDSCTLCFDSKAEVTLRPCGHSQARCDAYSFESVRCTFEVTSGVWYYETKIRSAGVMQIGWATKKSKFLNHEGYGIGDDEYSVAYDGCRQLIWHDAKSEDPPNEGMWHPGDILGCLLDVEARESVFYLNGRVVAVTSHLFNVNLPPGERHIQMEQLRNILVQEDSCTLCFDSKAEVTLRPCGHSGFCKKCCVMISECPMCRAKISAIEL</sequence>
<evidence type="ECO:0000313" key="9">
    <source>
        <dbReference type="RefSeq" id="XP_017301401.2"/>
    </source>
</evidence>
<evidence type="ECO:0000313" key="8">
    <source>
        <dbReference type="Proteomes" id="UP000079169"/>
    </source>
</evidence>
<gene>
    <name evidence="9" type="primary">LOC103513685</name>
</gene>
<dbReference type="GO" id="GO:0008270">
    <property type="term" value="F:zinc ion binding"/>
    <property type="evidence" value="ECO:0007669"/>
    <property type="project" value="UniProtKB-KW"/>
</dbReference>
<protein>
    <submittedName>
        <fullName evidence="9">RING finger and SPRY domain-containing protein 1-like</fullName>
    </submittedName>
</protein>
<dbReference type="SUPFAM" id="SSF49899">
    <property type="entry name" value="Concanavalin A-like lectins/glucanases"/>
    <property type="match status" value="1"/>
</dbReference>
<dbReference type="PROSITE" id="PS50089">
    <property type="entry name" value="ZF_RING_2"/>
    <property type="match status" value="1"/>
</dbReference>
<dbReference type="AlphaFoldDB" id="A0A1S4EGS0"/>
<dbReference type="PROSITE" id="PS50188">
    <property type="entry name" value="B302_SPRY"/>
    <property type="match status" value="1"/>
</dbReference>
<organism evidence="8 9">
    <name type="scientific">Diaphorina citri</name>
    <name type="common">Asian citrus psyllid</name>
    <dbReference type="NCBI Taxonomy" id="121845"/>
    <lineage>
        <taxon>Eukaryota</taxon>
        <taxon>Metazoa</taxon>
        <taxon>Ecdysozoa</taxon>
        <taxon>Arthropoda</taxon>
        <taxon>Hexapoda</taxon>
        <taxon>Insecta</taxon>
        <taxon>Pterygota</taxon>
        <taxon>Neoptera</taxon>
        <taxon>Paraneoptera</taxon>
        <taxon>Hemiptera</taxon>
        <taxon>Sternorrhyncha</taxon>
        <taxon>Psylloidea</taxon>
        <taxon>Psyllidae</taxon>
        <taxon>Diaphorininae</taxon>
        <taxon>Diaphorina</taxon>
    </lineage>
</organism>
<feature type="domain" description="B30.2/SPRY" evidence="7">
    <location>
        <begin position="229"/>
        <end position="428"/>
    </location>
</feature>
<feature type="compositionally biased region" description="Low complexity" evidence="5">
    <location>
        <begin position="22"/>
        <end position="33"/>
    </location>
</feature>
<dbReference type="SMART" id="SM00184">
    <property type="entry name" value="RING"/>
    <property type="match status" value="1"/>
</dbReference>
<dbReference type="PANTHER" id="PTHR13363">
    <property type="entry name" value="RING FINGER AND SRY DOMAIN-CONTAINING"/>
    <property type="match status" value="1"/>
</dbReference>
<dbReference type="InterPro" id="IPR043136">
    <property type="entry name" value="B30.2/SPRY_sf"/>
</dbReference>
<dbReference type="InterPro" id="IPR013083">
    <property type="entry name" value="Znf_RING/FYVE/PHD"/>
</dbReference>